<gene>
    <name evidence="9" type="ORF">PFICI_13757</name>
</gene>
<feature type="transmembrane region" description="Helical" evidence="7">
    <location>
        <begin position="240"/>
        <end position="257"/>
    </location>
</feature>
<dbReference type="GeneID" id="19278770"/>
<comment type="subcellular location">
    <subcellularLocation>
        <location evidence="1">Endoplasmic reticulum membrane</location>
        <topology evidence="1">Multi-pass membrane protein</topology>
    </subcellularLocation>
</comment>
<dbReference type="KEGG" id="pfy:PFICI_13757"/>
<feature type="transmembrane region" description="Helical" evidence="7">
    <location>
        <begin position="121"/>
        <end position="140"/>
    </location>
</feature>
<feature type="transmembrane region" description="Helical" evidence="7">
    <location>
        <begin position="146"/>
        <end position="167"/>
    </location>
</feature>
<evidence type="ECO:0000259" key="8">
    <source>
        <dbReference type="Pfam" id="PF02453"/>
    </source>
</evidence>
<evidence type="ECO:0000313" key="9">
    <source>
        <dbReference type="EMBL" id="ETS73891.1"/>
    </source>
</evidence>
<dbReference type="GO" id="GO:0005789">
    <property type="term" value="C:endoplasmic reticulum membrane"/>
    <property type="evidence" value="ECO:0007669"/>
    <property type="project" value="UniProtKB-SubCell"/>
</dbReference>
<dbReference type="Pfam" id="PF02453">
    <property type="entry name" value="Reticulon"/>
    <property type="match status" value="1"/>
</dbReference>
<proteinExistence type="predicted"/>
<dbReference type="EMBL" id="KI912120">
    <property type="protein sequence ID" value="ETS73891.1"/>
    <property type="molecule type" value="Genomic_DNA"/>
</dbReference>
<reference evidence="10" key="1">
    <citation type="journal article" date="2015" name="BMC Genomics">
        <title>Genomic and transcriptomic analysis of the endophytic fungus Pestalotiopsis fici reveals its lifestyle and high potential for synthesis of natural products.</title>
        <authorList>
            <person name="Wang X."/>
            <person name="Zhang X."/>
            <person name="Liu L."/>
            <person name="Xiang M."/>
            <person name="Wang W."/>
            <person name="Sun X."/>
            <person name="Che Y."/>
            <person name="Guo L."/>
            <person name="Liu G."/>
            <person name="Guo L."/>
            <person name="Wang C."/>
            <person name="Yin W.B."/>
            <person name="Stadler M."/>
            <person name="Zhang X."/>
            <person name="Liu X."/>
        </authorList>
    </citation>
    <scope>NUCLEOTIDE SEQUENCE [LARGE SCALE GENOMIC DNA]</scope>
    <source>
        <strain evidence="10">W106-1 / CGMCC3.15140</strain>
    </source>
</reference>
<evidence type="ECO:0000256" key="4">
    <source>
        <dbReference type="ARBA" id="ARBA00022989"/>
    </source>
</evidence>
<feature type="compositionally biased region" description="Polar residues" evidence="6">
    <location>
        <begin position="296"/>
        <end position="350"/>
    </location>
</feature>
<accession>W3WM55</accession>
<dbReference type="STRING" id="1229662.W3WM55"/>
<feature type="compositionally biased region" description="Polar residues" evidence="6">
    <location>
        <begin position="399"/>
        <end position="426"/>
    </location>
</feature>
<feature type="compositionally biased region" description="Basic and acidic residues" evidence="6">
    <location>
        <begin position="513"/>
        <end position="523"/>
    </location>
</feature>
<feature type="region of interest" description="Disordered" evidence="6">
    <location>
        <begin position="288"/>
        <end position="450"/>
    </location>
</feature>
<dbReference type="AlphaFoldDB" id="W3WM55"/>
<protein>
    <recommendedName>
        <fullName evidence="8">Reticulon domain-containing protein</fullName>
    </recommendedName>
</protein>
<evidence type="ECO:0000256" key="2">
    <source>
        <dbReference type="ARBA" id="ARBA00022692"/>
    </source>
</evidence>
<keyword evidence="4 7" id="KW-1133">Transmembrane helix</keyword>
<feature type="region of interest" description="Disordered" evidence="6">
    <location>
        <begin position="479"/>
        <end position="537"/>
    </location>
</feature>
<evidence type="ECO:0000313" key="10">
    <source>
        <dbReference type="Proteomes" id="UP000030651"/>
    </source>
</evidence>
<sequence>MNEAGYVDMPVQSEGIQHSGQPIANVPTMVQASLRQPLDPRLDNTLHHNMGVQGQGNIYSTAGSHMGQMGQIGQGYDAGYLRNDYASRHEYMDHGEHAGPLKKAIAHTDSLYKYLDWENPLRTVGSYVTAASLLLGLHYFPLTSLLLKAVATVLGVMSVAAFAGQSFNSNANTKTRHDRRNYTKVPEATLNATLRDVHDFVQYAVVEAQRILFGEDLSKTLAAFAGTTALYWFIKVLSPFGLTFLGLTSVYIGTLIASPRGRAATRAAGRRASDVTSAAAQRGKAFARSGKKQAVDMSNQAQETASDAQKNISDTVSSTTKNVSDTVSSSAKNVSDTVGSGTKSTTTNLAQKLGISGNDSQDAGLESTKRTSDSASTGISSGVSSHRTVDTEPRHTKGNKSGSRNTGTSKSVLSGDMTSNYTTSTMLGEGDKSFDTAGAASHGTQNVPRSTVAMDHAATSNFPGYGNVDPYIGSSTNATTATDNSLNQGTGSTNPFIHNAGLGATGGNAGDAMSDKKAGDARTAKLAKGVSVGKTDI</sequence>
<keyword evidence="5 7" id="KW-0472">Membrane</keyword>
<evidence type="ECO:0000256" key="3">
    <source>
        <dbReference type="ARBA" id="ARBA00022824"/>
    </source>
</evidence>
<keyword evidence="3" id="KW-0256">Endoplasmic reticulum</keyword>
<organism evidence="9 10">
    <name type="scientific">Pestalotiopsis fici (strain W106-1 / CGMCC3.15140)</name>
    <dbReference type="NCBI Taxonomy" id="1229662"/>
    <lineage>
        <taxon>Eukaryota</taxon>
        <taxon>Fungi</taxon>
        <taxon>Dikarya</taxon>
        <taxon>Ascomycota</taxon>
        <taxon>Pezizomycotina</taxon>
        <taxon>Sordariomycetes</taxon>
        <taxon>Xylariomycetidae</taxon>
        <taxon>Amphisphaeriales</taxon>
        <taxon>Sporocadaceae</taxon>
        <taxon>Pestalotiopsis</taxon>
    </lineage>
</organism>
<evidence type="ECO:0000256" key="1">
    <source>
        <dbReference type="ARBA" id="ARBA00004477"/>
    </source>
</evidence>
<dbReference type="InParanoid" id="W3WM55"/>
<keyword evidence="2 7" id="KW-0812">Transmembrane</keyword>
<dbReference type="OrthoDB" id="567788at2759"/>
<evidence type="ECO:0000256" key="7">
    <source>
        <dbReference type="SAM" id="Phobius"/>
    </source>
</evidence>
<dbReference type="eggNOG" id="ENOG502SHFU">
    <property type="taxonomic scope" value="Eukaryota"/>
</dbReference>
<keyword evidence="10" id="KW-1185">Reference proteome</keyword>
<feature type="domain" description="Reticulon" evidence="8">
    <location>
        <begin position="115"/>
        <end position="252"/>
    </location>
</feature>
<evidence type="ECO:0000256" key="5">
    <source>
        <dbReference type="ARBA" id="ARBA00023136"/>
    </source>
</evidence>
<dbReference type="InterPro" id="IPR003388">
    <property type="entry name" value="Reticulon"/>
</dbReference>
<name>W3WM55_PESFW</name>
<evidence type="ECO:0000256" key="6">
    <source>
        <dbReference type="SAM" id="MobiDB-lite"/>
    </source>
</evidence>
<dbReference type="Proteomes" id="UP000030651">
    <property type="component" value="Unassembled WGS sequence"/>
</dbReference>
<feature type="compositionally biased region" description="Polar residues" evidence="6">
    <location>
        <begin position="486"/>
        <end position="496"/>
    </location>
</feature>
<dbReference type="HOGENOM" id="CLU_507252_0_0_1"/>
<dbReference type="RefSeq" id="XP_007840529.1">
    <property type="nucleotide sequence ID" value="XM_007842338.1"/>
</dbReference>
<feature type="compositionally biased region" description="Low complexity" evidence="6">
    <location>
        <begin position="373"/>
        <end position="385"/>
    </location>
</feature>